<feature type="transmembrane region" description="Helical" evidence="3">
    <location>
        <begin position="201"/>
        <end position="220"/>
    </location>
</feature>
<feature type="transmembrane region" description="Helical" evidence="3">
    <location>
        <begin position="41"/>
        <end position="61"/>
    </location>
</feature>
<organism evidence="4 5">
    <name type="scientific">Petromyzon marinus</name>
    <name type="common">Sea lamprey</name>
    <dbReference type="NCBI Taxonomy" id="7757"/>
    <lineage>
        <taxon>Eukaryota</taxon>
        <taxon>Metazoa</taxon>
        <taxon>Chordata</taxon>
        <taxon>Craniata</taxon>
        <taxon>Vertebrata</taxon>
        <taxon>Cyclostomata</taxon>
        <taxon>Hyperoartia</taxon>
        <taxon>Petromyzontiformes</taxon>
        <taxon>Petromyzontidae</taxon>
        <taxon>Petromyzon</taxon>
    </lineage>
</organism>
<feature type="compositionally biased region" description="Low complexity" evidence="2">
    <location>
        <begin position="362"/>
        <end position="371"/>
    </location>
</feature>
<keyword evidence="3" id="KW-1133">Transmembrane helix</keyword>
<dbReference type="PANTHER" id="PTHR31046">
    <property type="entry name" value="TRANSMEMBRANE PROTEIN 121"/>
    <property type="match status" value="1"/>
</dbReference>
<name>A0AAJ7WVM6_PETMA</name>
<sequence length="403" mass="44618">MVLPSPDRGHVCVFTALVVGSMVLVDAYLVQQNTGPRRVGVCIMLLVGDVCVLVLLRYLAVWVGAEVRTAKRAYAMALWFLYVFVLEIKLYFVFQNYRSERTVSSSPATDGTARKLLTLLLSVCVPALYVALVAVDHMGYVRAFWKKEDLRSRIFWVVVDLLDVLDVQASLWEPAAALQIQLQQQQQQRTTPPPPWVEGLTFFYCYTVMLVLPCVSLSEISVQGESLVPHRLLLYPVFSLVAVNGATVLVRLLQVLLYRDPRVSAVFLGKNVVAVGMKVATYASHWRRGRRRGQQGCGRSRREAGPADGDAGPRGTAASRASSSTVDAPSGSGPIRPCPQSPLPSTLGMEMGLEFQTDSVPRSFQCHQKQQQQRRRSRHADAFVSLQSLPGDRSVSPIESDVR</sequence>
<proteinExistence type="inferred from homology"/>
<dbReference type="KEGG" id="pmrn:116943230"/>
<dbReference type="RefSeq" id="XP_032811806.1">
    <property type="nucleotide sequence ID" value="XM_032955915.1"/>
</dbReference>
<evidence type="ECO:0000256" key="3">
    <source>
        <dbReference type="SAM" id="Phobius"/>
    </source>
</evidence>
<dbReference type="Proteomes" id="UP001318040">
    <property type="component" value="Chromosome 17"/>
</dbReference>
<accession>A0AAJ7WVM6</accession>
<feature type="transmembrane region" description="Helical" evidence="3">
    <location>
        <begin position="265"/>
        <end position="283"/>
    </location>
</feature>
<feature type="transmembrane region" description="Helical" evidence="3">
    <location>
        <begin position="115"/>
        <end position="135"/>
    </location>
</feature>
<dbReference type="InterPro" id="IPR042314">
    <property type="entry name" value="TMEM121"/>
</dbReference>
<dbReference type="AlphaFoldDB" id="A0AAJ7WVM6"/>
<evidence type="ECO:0000313" key="4">
    <source>
        <dbReference type="Proteomes" id="UP001318040"/>
    </source>
</evidence>
<feature type="region of interest" description="Disordered" evidence="2">
    <location>
        <begin position="286"/>
        <end position="403"/>
    </location>
</feature>
<dbReference type="InterPro" id="IPR032776">
    <property type="entry name" value="CECR6/TMEM121"/>
</dbReference>
<keyword evidence="4" id="KW-1185">Reference proteome</keyword>
<dbReference type="PANTHER" id="PTHR31046:SF1">
    <property type="entry name" value="TRANSMEMBRANE PROTEIN 121"/>
    <property type="match status" value="1"/>
</dbReference>
<evidence type="ECO:0000256" key="1">
    <source>
        <dbReference type="ARBA" id="ARBA00007711"/>
    </source>
</evidence>
<feature type="transmembrane region" description="Helical" evidence="3">
    <location>
        <begin position="232"/>
        <end position="253"/>
    </location>
</feature>
<protein>
    <submittedName>
        <fullName evidence="5">Transmembrane protein 121-like</fullName>
    </submittedName>
</protein>
<feature type="compositionally biased region" description="Low complexity" evidence="2">
    <location>
        <begin position="306"/>
        <end position="325"/>
    </location>
</feature>
<reference evidence="5" key="1">
    <citation type="submission" date="2025-08" db="UniProtKB">
        <authorList>
            <consortium name="RefSeq"/>
        </authorList>
    </citation>
    <scope>IDENTIFICATION</scope>
    <source>
        <tissue evidence="5">Sperm</tissue>
    </source>
</reference>
<feature type="transmembrane region" description="Helical" evidence="3">
    <location>
        <begin position="73"/>
        <end position="94"/>
    </location>
</feature>
<keyword evidence="3" id="KW-0812">Transmembrane</keyword>
<keyword evidence="3" id="KW-0472">Membrane</keyword>
<gene>
    <name evidence="5" type="primary">LOC116943230</name>
</gene>
<dbReference type="Pfam" id="PF14997">
    <property type="entry name" value="CECR6_TMEM121"/>
    <property type="match status" value="1"/>
</dbReference>
<feature type="transmembrane region" description="Helical" evidence="3">
    <location>
        <begin position="12"/>
        <end position="29"/>
    </location>
</feature>
<evidence type="ECO:0000313" key="5">
    <source>
        <dbReference type="RefSeq" id="XP_032811806.1"/>
    </source>
</evidence>
<evidence type="ECO:0000256" key="2">
    <source>
        <dbReference type="SAM" id="MobiDB-lite"/>
    </source>
</evidence>
<comment type="similarity">
    <text evidence="1">Belongs to the TMEM121 family.</text>
</comment>